<dbReference type="Proteomes" id="UP001055879">
    <property type="component" value="Linkage Group LG15"/>
</dbReference>
<organism evidence="1 2">
    <name type="scientific">Arctium lappa</name>
    <name type="common">Greater burdock</name>
    <name type="synonym">Lappa major</name>
    <dbReference type="NCBI Taxonomy" id="4217"/>
    <lineage>
        <taxon>Eukaryota</taxon>
        <taxon>Viridiplantae</taxon>
        <taxon>Streptophyta</taxon>
        <taxon>Embryophyta</taxon>
        <taxon>Tracheophyta</taxon>
        <taxon>Spermatophyta</taxon>
        <taxon>Magnoliopsida</taxon>
        <taxon>eudicotyledons</taxon>
        <taxon>Gunneridae</taxon>
        <taxon>Pentapetalae</taxon>
        <taxon>asterids</taxon>
        <taxon>campanulids</taxon>
        <taxon>Asterales</taxon>
        <taxon>Asteraceae</taxon>
        <taxon>Carduoideae</taxon>
        <taxon>Cardueae</taxon>
        <taxon>Arctiinae</taxon>
        <taxon>Arctium</taxon>
    </lineage>
</organism>
<sequence>MFSLFCCSLKLSGAIVTYEVETDRETCIVFCRTCFVCILPCLLCAFKNQNDQEWLTEFLMVFEAGL</sequence>
<dbReference type="EMBL" id="CM042061">
    <property type="protein sequence ID" value="KAI3673449.1"/>
    <property type="molecule type" value="Genomic_DNA"/>
</dbReference>
<evidence type="ECO:0000313" key="1">
    <source>
        <dbReference type="EMBL" id="KAI3673449.1"/>
    </source>
</evidence>
<proteinExistence type="predicted"/>
<protein>
    <submittedName>
        <fullName evidence="1">Uncharacterized protein</fullName>
    </submittedName>
</protein>
<reference evidence="2" key="1">
    <citation type="journal article" date="2022" name="Mol. Ecol. Resour.">
        <title>The genomes of chicory, endive, great burdock and yacon provide insights into Asteraceae palaeo-polyploidization history and plant inulin production.</title>
        <authorList>
            <person name="Fan W."/>
            <person name="Wang S."/>
            <person name="Wang H."/>
            <person name="Wang A."/>
            <person name="Jiang F."/>
            <person name="Liu H."/>
            <person name="Zhao H."/>
            <person name="Xu D."/>
            <person name="Zhang Y."/>
        </authorList>
    </citation>
    <scope>NUCLEOTIDE SEQUENCE [LARGE SCALE GENOMIC DNA]</scope>
    <source>
        <strain evidence="2">cv. Niubang</strain>
    </source>
</reference>
<comment type="caution">
    <text evidence="1">The sequence shown here is derived from an EMBL/GenBank/DDBJ whole genome shotgun (WGS) entry which is preliminary data.</text>
</comment>
<evidence type="ECO:0000313" key="2">
    <source>
        <dbReference type="Proteomes" id="UP001055879"/>
    </source>
</evidence>
<gene>
    <name evidence="1" type="ORF">L6452_39568</name>
</gene>
<keyword evidence="2" id="KW-1185">Reference proteome</keyword>
<accession>A0ACB8XT86</accession>
<name>A0ACB8XT86_ARCLA</name>
<reference evidence="1 2" key="2">
    <citation type="journal article" date="2022" name="Mol. Ecol. Resour.">
        <title>The genomes of chicory, endive, great burdock and yacon provide insights into Asteraceae paleo-polyploidization history and plant inulin production.</title>
        <authorList>
            <person name="Fan W."/>
            <person name="Wang S."/>
            <person name="Wang H."/>
            <person name="Wang A."/>
            <person name="Jiang F."/>
            <person name="Liu H."/>
            <person name="Zhao H."/>
            <person name="Xu D."/>
            <person name="Zhang Y."/>
        </authorList>
    </citation>
    <scope>NUCLEOTIDE SEQUENCE [LARGE SCALE GENOMIC DNA]</scope>
    <source>
        <strain evidence="2">cv. Niubang</strain>
    </source>
</reference>